<dbReference type="PANTHER" id="PTHR33745">
    <property type="entry name" value="RSBT ANTAGONIST PROTEIN RSBS-RELATED"/>
    <property type="match status" value="1"/>
</dbReference>
<dbReference type="Pfam" id="PF01740">
    <property type="entry name" value="STAS"/>
    <property type="match status" value="1"/>
</dbReference>
<dbReference type="EMBL" id="JAKIJS010000001">
    <property type="protein sequence ID" value="MCF6138915.1"/>
    <property type="molecule type" value="Genomic_DNA"/>
</dbReference>
<name>A0ABS9H4M7_9BACL</name>
<keyword evidence="1" id="KW-0597">Phosphoprotein</keyword>
<dbReference type="InterPro" id="IPR002645">
    <property type="entry name" value="STAS_dom"/>
</dbReference>
<dbReference type="Proteomes" id="UP001649381">
    <property type="component" value="Unassembled WGS sequence"/>
</dbReference>
<feature type="domain" description="STAS" evidence="2">
    <location>
        <begin position="169"/>
        <end position="272"/>
    </location>
</feature>
<dbReference type="Gene3D" id="3.30.750.24">
    <property type="entry name" value="STAS domain"/>
    <property type="match status" value="1"/>
</dbReference>
<evidence type="ECO:0000313" key="3">
    <source>
        <dbReference type="EMBL" id="MCF6138915.1"/>
    </source>
</evidence>
<dbReference type="PANTHER" id="PTHR33745:SF3">
    <property type="entry name" value="RSBT CO-ANTAGONIST PROTEIN RSBRC"/>
    <property type="match status" value="1"/>
</dbReference>
<dbReference type="CDD" id="cd07041">
    <property type="entry name" value="STAS_RsbR_RsbS_like"/>
    <property type="match status" value="1"/>
</dbReference>
<evidence type="ECO:0000256" key="1">
    <source>
        <dbReference type="ARBA" id="ARBA00022553"/>
    </source>
</evidence>
<gene>
    <name evidence="3" type="ORF">L2716_14345</name>
</gene>
<dbReference type="InterPro" id="IPR051932">
    <property type="entry name" value="Bact_StressResp_Reg"/>
</dbReference>
<evidence type="ECO:0000259" key="2">
    <source>
        <dbReference type="PROSITE" id="PS50801"/>
    </source>
</evidence>
<dbReference type="RefSeq" id="WP_236337398.1">
    <property type="nucleotide sequence ID" value="NZ_JAKIJS010000001.1"/>
</dbReference>
<dbReference type="SUPFAM" id="SSF52091">
    <property type="entry name" value="SpoIIaa-like"/>
    <property type="match status" value="1"/>
</dbReference>
<proteinExistence type="predicted"/>
<keyword evidence="4" id="KW-1185">Reference proteome</keyword>
<sequence length="274" mass="31032">MSLILQEGQLIKEFLMEHQKEIEKNLLAEAGSVREKIEEIQLIGNINLIDNAHKLIGYVVEQQTEDLVKFAEQEGVVWAKHAMTLMLKLDWVHAIRRTLWSFLSKYDQVENSTDFQKDFYILEKTINEQIDKFLNVFFISYSTYKDKLLEAERKLVENLSVQIIPISANTAIFPLIGTIDPYRSEAIRDKVLAEVGKGGIHTLIIDLSGVADMEGEVTHQLLKVIDGISLMGCKAVITGTRAEIASKMVNEGLSFRDKAKVRGNLEQAIKDVLN</sequence>
<dbReference type="InterPro" id="IPR036513">
    <property type="entry name" value="STAS_dom_sf"/>
</dbReference>
<reference evidence="3 4" key="1">
    <citation type="submission" date="2022-01" db="EMBL/GenBank/DDBJ databases">
        <title>Alkalihalobacillus sp. EGI L200015, a novel bacterium isolated from a salt lake sediment.</title>
        <authorList>
            <person name="Gao L."/>
            <person name="Fang B.-Z."/>
            <person name="Li W.-J."/>
        </authorList>
    </citation>
    <scope>NUCLEOTIDE SEQUENCE [LARGE SCALE GENOMIC DNA]</scope>
    <source>
        <strain evidence="3 4">KCTC 12718</strain>
    </source>
</reference>
<protein>
    <submittedName>
        <fullName evidence="3">STAS domain-containing protein</fullName>
    </submittedName>
</protein>
<evidence type="ECO:0000313" key="4">
    <source>
        <dbReference type="Proteomes" id="UP001649381"/>
    </source>
</evidence>
<comment type="caution">
    <text evidence="3">The sequence shown here is derived from an EMBL/GenBank/DDBJ whole genome shotgun (WGS) entry which is preliminary data.</text>
</comment>
<dbReference type="PROSITE" id="PS50801">
    <property type="entry name" value="STAS"/>
    <property type="match status" value="1"/>
</dbReference>
<accession>A0ABS9H4M7</accession>
<organism evidence="3 4">
    <name type="scientific">Pseudalkalibacillus berkeleyi</name>
    <dbReference type="NCBI Taxonomy" id="1069813"/>
    <lineage>
        <taxon>Bacteria</taxon>
        <taxon>Bacillati</taxon>
        <taxon>Bacillota</taxon>
        <taxon>Bacilli</taxon>
        <taxon>Bacillales</taxon>
        <taxon>Fictibacillaceae</taxon>
        <taxon>Pseudalkalibacillus</taxon>
    </lineage>
</organism>